<proteinExistence type="predicted"/>
<organism evidence="1 2">
    <name type="scientific">Bifidobacterium angulatum DSM 20098 = JCM 7096</name>
    <dbReference type="NCBI Taxonomy" id="518635"/>
    <lineage>
        <taxon>Bacteria</taxon>
        <taxon>Bacillati</taxon>
        <taxon>Actinomycetota</taxon>
        <taxon>Actinomycetes</taxon>
        <taxon>Bifidobacteriales</taxon>
        <taxon>Bifidobacteriaceae</taxon>
        <taxon>Bifidobacterium</taxon>
    </lineage>
</organism>
<reference evidence="1" key="1">
    <citation type="submission" date="2009-04" db="EMBL/GenBank/DDBJ databases">
        <authorList>
            <person name="Weinstock G."/>
            <person name="Sodergren E."/>
            <person name="Clifton S."/>
            <person name="Fulton L."/>
            <person name="Fulton B."/>
            <person name="Courtney L."/>
            <person name="Fronick C."/>
            <person name="Harrison M."/>
            <person name="Strong C."/>
            <person name="Farmer C."/>
            <person name="Delahaunty K."/>
            <person name="Markovic C."/>
            <person name="Hall O."/>
            <person name="Minx P."/>
            <person name="Tomlinson C."/>
            <person name="Mitreva M."/>
            <person name="Nelson J."/>
            <person name="Hou S."/>
            <person name="Wollam A."/>
            <person name="Pepin K.H."/>
            <person name="Johnson M."/>
            <person name="Bhonagiri V."/>
            <person name="Nash W.E."/>
            <person name="Warren W."/>
            <person name="Chinwalla A."/>
            <person name="Mardis E.R."/>
            <person name="Wilson R.K."/>
        </authorList>
    </citation>
    <scope>NUCLEOTIDE SEQUENCE [LARGE SCALE GENOMIC DNA]</scope>
    <source>
        <strain evidence="1">DSM 20098</strain>
    </source>
</reference>
<dbReference type="EMBL" id="ABYS02000010">
    <property type="protein sequence ID" value="EEP20496.1"/>
    <property type="molecule type" value="Genomic_DNA"/>
</dbReference>
<evidence type="ECO:0000313" key="1">
    <source>
        <dbReference type="EMBL" id="EEP20496.1"/>
    </source>
</evidence>
<dbReference type="AlphaFoldDB" id="C4FGF3"/>
<comment type="caution">
    <text evidence="1">The sequence shown here is derived from an EMBL/GenBank/DDBJ whole genome shotgun (WGS) entry which is preliminary data.</text>
</comment>
<gene>
    <name evidence="1" type="ORF">BIFANG_03423</name>
</gene>
<evidence type="ECO:0000313" key="2">
    <source>
        <dbReference type="Proteomes" id="UP000006408"/>
    </source>
</evidence>
<protein>
    <submittedName>
        <fullName evidence="1">Uncharacterized protein</fullName>
    </submittedName>
</protein>
<dbReference type="PATRIC" id="fig|518635.7.peg.1271"/>
<dbReference type="Proteomes" id="UP000006408">
    <property type="component" value="Unassembled WGS sequence"/>
</dbReference>
<keyword evidence="2" id="KW-1185">Reference proteome</keyword>
<sequence>MSSLPDACGRLSLHLAFRTAFLHAGQWFDGRCRNAQPPLRRIAIVCTQGSPSAVIGCGPWLCRPVGKRKRHGRPRRRTRPCDTCRGMRSYEGFPSVMRAMHAAFAVHGDACLGGVRSHRRKRRVRRGDDPLSRQRRLGEAVRVHVRRWCALRVLAGRTDGGRRRRLIQRYRECAAWIARAVQRQRKIAAPRNKPTGVRGQWRSLVRGERAGTGIRIVYKIAK</sequence>
<accession>C4FGF3</accession>
<dbReference type="HOGENOM" id="CLU_1243331_0_0_11"/>
<name>C4FGF3_9BIFI</name>